<reference evidence="2" key="2">
    <citation type="journal article" date="2024" name="Antonie Van Leeuwenhoek">
        <title>Roseihalotalea indica gen. nov., sp. nov., a halophilic Bacteroidetes from mesopelagic Southwest Indian Ocean with higher carbohydrate metabolic potential.</title>
        <authorList>
            <person name="Chen B."/>
            <person name="Zhang M."/>
            <person name="Lin D."/>
            <person name="Ye J."/>
            <person name="Tang K."/>
        </authorList>
    </citation>
    <scope>NUCLEOTIDE SEQUENCE</scope>
    <source>
        <strain evidence="2">TK19036</strain>
    </source>
</reference>
<organism evidence="2">
    <name type="scientific">Roseihalotalea indica</name>
    <dbReference type="NCBI Taxonomy" id="2867963"/>
    <lineage>
        <taxon>Bacteria</taxon>
        <taxon>Pseudomonadati</taxon>
        <taxon>Bacteroidota</taxon>
        <taxon>Cytophagia</taxon>
        <taxon>Cytophagales</taxon>
        <taxon>Catalimonadaceae</taxon>
        <taxon>Roseihalotalea</taxon>
    </lineage>
</organism>
<proteinExistence type="predicted"/>
<feature type="domain" description="BioF2-like acetyltransferase" evidence="1">
    <location>
        <begin position="151"/>
        <end position="270"/>
    </location>
</feature>
<dbReference type="Gene3D" id="3.40.630.30">
    <property type="match status" value="1"/>
</dbReference>
<dbReference type="Pfam" id="PF13480">
    <property type="entry name" value="Acetyltransf_6"/>
    <property type="match status" value="1"/>
</dbReference>
<protein>
    <submittedName>
        <fullName evidence="2">GNAT family N-acetyltransferase</fullName>
        <ecNumber evidence="2">2.3.1.-</ecNumber>
    </submittedName>
</protein>
<dbReference type="GO" id="GO:0016746">
    <property type="term" value="F:acyltransferase activity"/>
    <property type="evidence" value="ECO:0007669"/>
    <property type="project" value="UniProtKB-KW"/>
</dbReference>
<dbReference type="InterPro" id="IPR038740">
    <property type="entry name" value="BioF2-like_GNAT_dom"/>
</dbReference>
<sequence>MIEVKYLVHSKIEKDQWDQCICKASNRLVYALSWYLDVVSPQWEAIVVVKGGKYSVCFPLPVKRKLKQKYILHPYFCQQLGLFYQEVPSQLLINEVLEKLFQEFAYIPRMSFNVGNTFAFMRLPQLRLFTHETHLLPLNKPYQQLRSNYHRDRRYRLKRAIKQNLDMEASDDIEPLINIFLKDTAQKIPGASDDHNYSLFRRVFKVVQANGRYELYYTKDKAGNYTSGCWFVFYHHTIIYLFNAATNEARNENGRTLIIDHIIRKYQNTDYVLDFESPEKESISSFYASFGSIPTPFYQIYYNNLPAVIRQTHRAKIKIHRQLLQWLRPDHPLPNIQLP</sequence>
<evidence type="ECO:0000259" key="1">
    <source>
        <dbReference type="Pfam" id="PF13480"/>
    </source>
</evidence>
<keyword evidence="2" id="KW-0012">Acyltransferase</keyword>
<dbReference type="EMBL" id="CP120682">
    <property type="protein sequence ID" value="WKN38253.1"/>
    <property type="molecule type" value="Genomic_DNA"/>
</dbReference>
<dbReference type="SUPFAM" id="SSF55729">
    <property type="entry name" value="Acyl-CoA N-acyltransferases (Nat)"/>
    <property type="match status" value="1"/>
</dbReference>
<accession>A0AA49GRN2</accession>
<reference evidence="2" key="1">
    <citation type="journal article" date="2023" name="Comput. Struct. Biotechnol. J.">
        <title>Discovery of a novel marine Bacteroidetes with a rich repertoire of carbohydrate-active enzymes.</title>
        <authorList>
            <person name="Chen B."/>
            <person name="Liu G."/>
            <person name="Chen Q."/>
            <person name="Wang H."/>
            <person name="Liu L."/>
            <person name="Tang K."/>
        </authorList>
    </citation>
    <scope>NUCLEOTIDE SEQUENCE</scope>
    <source>
        <strain evidence="2">TK19036</strain>
    </source>
</reference>
<name>A0AA49GRN2_9BACT</name>
<dbReference type="InterPro" id="IPR016181">
    <property type="entry name" value="Acyl_CoA_acyltransferase"/>
</dbReference>
<evidence type="ECO:0000313" key="2">
    <source>
        <dbReference type="EMBL" id="WKN38253.1"/>
    </source>
</evidence>
<gene>
    <name evidence="2" type="ORF">K4G66_06005</name>
</gene>
<dbReference type="EC" id="2.3.1.-" evidence="2"/>
<keyword evidence="2" id="KW-0808">Transferase</keyword>
<dbReference type="AlphaFoldDB" id="A0AA49GRN2"/>